<dbReference type="Proteomes" id="UP000807469">
    <property type="component" value="Unassembled WGS sequence"/>
</dbReference>
<evidence type="ECO:0000313" key="3">
    <source>
        <dbReference type="Proteomes" id="UP000807469"/>
    </source>
</evidence>
<organism evidence="2 3">
    <name type="scientific">Pholiota conissans</name>
    <dbReference type="NCBI Taxonomy" id="109636"/>
    <lineage>
        <taxon>Eukaryota</taxon>
        <taxon>Fungi</taxon>
        <taxon>Dikarya</taxon>
        <taxon>Basidiomycota</taxon>
        <taxon>Agaricomycotina</taxon>
        <taxon>Agaricomycetes</taxon>
        <taxon>Agaricomycetidae</taxon>
        <taxon>Agaricales</taxon>
        <taxon>Agaricineae</taxon>
        <taxon>Strophariaceae</taxon>
        <taxon>Pholiota</taxon>
    </lineage>
</organism>
<name>A0A9P5Z6A8_9AGAR</name>
<reference evidence="2" key="1">
    <citation type="submission" date="2020-11" db="EMBL/GenBank/DDBJ databases">
        <authorList>
            <consortium name="DOE Joint Genome Institute"/>
            <person name="Ahrendt S."/>
            <person name="Riley R."/>
            <person name="Andreopoulos W."/>
            <person name="Labutti K."/>
            <person name="Pangilinan J."/>
            <person name="Ruiz-Duenas F.J."/>
            <person name="Barrasa J.M."/>
            <person name="Sanchez-Garcia M."/>
            <person name="Camarero S."/>
            <person name="Miyauchi S."/>
            <person name="Serrano A."/>
            <person name="Linde D."/>
            <person name="Babiker R."/>
            <person name="Drula E."/>
            <person name="Ayuso-Fernandez I."/>
            <person name="Pacheco R."/>
            <person name="Padilla G."/>
            <person name="Ferreira P."/>
            <person name="Barriuso J."/>
            <person name="Kellner H."/>
            <person name="Castanera R."/>
            <person name="Alfaro M."/>
            <person name="Ramirez L."/>
            <person name="Pisabarro A.G."/>
            <person name="Kuo A."/>
            <person name="Tritt A."/>
            <person name="Lipzen A."/>
            <person name="He G."/>
            <person name="Yan M."/>
            <person name="Ng V."/>
            <person name="Cullen D."/>
            <person name="Martin F."/>
            <person name="Rosso M.-N."/>
            <person name="Henrissat B."/>
            <person name="Hibbett D."/>
            <person name="Martinez A.T."/>
            <person name="Grigoriev I.V."/>
        </authorList>
    </citation>
    <scope>NUCLEOTIDE SEQUENCE</scope>
    <source>
        <strain evidence="2">CIRM-BRFM 674</strain>
    </source>
</reference>
<feature type="compositionally biased region" description="Basic and acidic residues" evidence="1">
    <location>
        <begin position="39"/>
        <end position="48"/>
    </location>
</feature>
<keyword evidence="3" id="KW-1185">Reference proteome</keyword>
<gene>
    <name evidence="2" type="ORF">BDN70DRAFT_893117</name>
</gene>
<dbReference type="EMBL" id="MU155174">
    <property type="protein sequence ID" value="KAF9481802.1"/>
    <property type="molecule type" value="Genomic_DNA"/>
</dbReference>
<proteinExistence type="predicted"/>
<sequence>MSTYNNPEDDFSSLSGPPVVDVDTSRSLARAQFHDDHVTYRKGEDAAKSSEGQGLEGGIMRRAWRRTGDSMRGALEELRRHDAPEFPEFSQAFEQSIRDEDLIG</sequence>
<evidence type="ECO:0000256" key="1">
    <source>
        <dbReference type="SAM" id="MobiDB-lite"/>
    </source>
</evidence>
<comment type="caution">
    <text evidence="2">The sequence shown here is derived from an EMBL/GenBank/DDBJ whole genome shotgun (WGS) entry which is preliminary data.</text>
</comment>
<accession>A0A9P5Z6A8</accession>
<feature type="region of interest" description="Disordered" evidence="1">
    <location>
        <begin position="39"/>
        <end position="62"/>
    </location>
</feature>
<evidence type="ECO:0000313" key="2">
    <source>
        <dbReference type="EMBL" id="KAF9481802.1"/>
    </source>
</evidence>
<dbReference type="AlphaFoldDB" id="A0A9P5Z6A8"/>
<protein>
    <submittedName>
        <fullName evidence="2">Uncharacterized protein</fullName>
    </submittedName>
</protein>